<keyword evidence="5" id="KW-0571">Peptide transport</keyword>
<comment type="caution">
    <text evidence="11">The sequence shown here is derived from an EMBL/GenBank/DDBJ whole genome shotgun (WGS) entry which is preliminary data.</text>
</comment>
<dbReference type="Pfam" id="PF00528">
    <property type="entry name" value="BPD_transp_1"/>
    <property type="match status" value="1"/>
</dbReference>
<dbReference type="PATRIC" id="fig|36861.3.peg.1437"/>
<keyword evidence="3" id="KW-1003">Cell membrane</keyword>
<dbReference type="SUPFAM" id="SSF161098">
    <property type="entry name" value="MetI-like"/>
    <property type="match status" value="1"/>
</dbReference>
<evidence type="ECO:0000256" key="7">
    <source>
        <dbReference type="ARBA" id="ARBA00022989"/>
    </source>
</evidence>
<dbReference type="GO" id="GO:0015031">
    <property type="term" value="P:protein transport"/>
    <property type="evidence" value="ECO:0007669"/>
    <property type="project" value="UniProtKB-KW"/>
</dbReference>
<dbReference type="Gene3D" id="1.10.3720.10">
    <property type="entry name" value="MetI-like"/>
    <property type="match status" value="1"/>
</dbReference>
<dbReference type="RefSeq" id="WP_059755086.1">
    <property type="nucleotide sequence ID" value="NZ_LDUG01000021.1"/>
</dbReference>
<feature type="transmembrane region" description="Helical" evidence="9">
    <location>
        <begin position="6"/>
        <end position="28"/>
    </location>
</feature>
<dbReference type="AlphaFoldDB" id="A0A119CW54"/>
<keyword evidence="8 9" id="KW-0472">Membrane</keyword>
<evidence type="ECO:0000256" key="3">
    <source>
        <dbReference type="ARBA" id="ARBA00022475"/>
    </source>
</evidence>
<evidence type="ECO:0000256" key="5">
    <source>
        <dbReference type="ARBA" id="ARBA00022856"/>
    </source>
</evidence>
<feature type="transmembrane region" description="Helical" evidence="9">
    <location>
        <begin position="49"/>
        <end position="68"/>
    </location>
</feature>
<dbReference type="GO" id="GO:0005886">
    <property type="term" value="C:plasma membrane"/>
    <property type="evidence" value="ECO:0007669"/>
    <property type="project" value="UniProtKB-SubCell"/>
</dbReference>
<protein>
    <submittedName>
        <fullName evidence="11">Peptide ABC transporter permease</fullName>
    </submittedName>
</protein>
<dbReference type="GO" id="GO:0015833">
    <property type="term" value="P:peptide transport"/>
    <property type="evidence" value="ECO:0007669"/>
    <property type="project" value="UniProtKB-KW"/>
</dbReference>
<evidence type="ECO:0000256" key="4">
    <source>
        <dbReference type="ARBA" id="ARBA00022692"/>
    </source>
</evidence>
<dbReference type="PROSITE" id="PS50928">
    <property type="entry name" value="ABC_TM1"/>
    <property type="match status" value="1"/>
</dbReference>
<keyword evidence="2 9" id="KW-0813">Transport</keyword>
<dbReference type="GO" id="GO:0055085">
    <property type="term" value="P:transmembrane transport"/>
    <property type="evidence" value="ECO:0007669"/>
    <property type="project" value="InterPro"/>
</dbReference>
<proteinExistence type="inferred from homology"/>
<feature type="domain" description="ABC transmembrane type-1" evidence="10">
    <location>
        <begin position="243"/>
        <end position="453"/>
    </location>
</feature>
<dbReference type="EMBL" id="LDUG01000021">
    <property type="protein sequence ID" value="KVW96134.1"/>
    <property type="molecule type" value="Genomic_DNA"/>
</dbReference>
<dbReference type="PANTHER" id="PTHR43386">
    <property type="entry name" value="OLIGOPEPTIDE TRANSPORT SYSTEM PERMEASE PROTEIN APPC"/>
    <property type="match status" value="1"/>
</dbReference>
<evidence type="ECO:0000256" key="6">
    <source>
        <dbReference type="ARBA" id="ARBA00022927"/>
    </source>
</evidence>
<dbReference type="Proteomes" id="UP000064243">
    <property type="component" value="Unassembled WGS sequence"/>
</dbReference>
<dbReference type="STRING" id="1123392.GCA_000376425_02578"/>
<dbReference type="CDD" id="cd06261">
    <property type="entry name" value="TM_PBP2"/>
    <property type="match status" value="1"/>
</dbReference>
<comment type="similarity">
    <text evidence="9">Belongs to the binding-protein-dependent transport system permease family.</text>
</comment>
<name>A0A119CW54_THIDE</name>
<evidence type="ECO:0000256" key="9">
    <source>
        <dbReference type="RuleBase" id="RU363032"/>
    </source>
</evidence>
<evidence type="ECO:0000259" key="10">
    <source>
        <dbReference type="PROSITE" id="PS50928"/>
    </source>
</evidence>
<feature type="transmembrane region" description="Helical" evidence="9">
    <location>
        <begin position="378"/>
        <end position="403"/>
    </location>
</feature>
<comment type="subcellular location">
    <subcellularLocation>
        <location evidence="1 9">Cell membrane</location>
        <topology evidence="1 9">Multi-pass membrane protein</topology>
    </subcellularLocation>
</comment>
<keyword evidence="12" id="KW-1185">Reference proteome</keyword>
<dbReference type="InterPro" id="IPR000515">
    <property type="entry name" value="MetI-like"/>
</dbReference>
<dbReference type="PANTHER" id="PTHR43386:SF24">
    <property type="entry name" value="OLIGOPEPTIDE TRANSPORT SYSTEM PERMEASE PROTEIN AMID"/>
    <property type="match status" value="1"/>
</dbReference>
<feature type="transmembrane region" description="Helical" evidence="9">
    <location>
        <begin position="246"/>
        <end position="271"/>
    </location>
</feature>
<evidence type="ECO:0000256" key="1">
    <source>
        <dbReference type="ARBA" id="ARBA00004651"/>
    </source>
</evidence>
<feature type="transmembrane region" description="Helical" evidence="9">
    <location>
        <begin position="322"/>
        <end position="343"/>
    </location>
</feature>
<evidence type="ECO:0000256" key="8">
    <source>
        <dbReference type="ARBA" id="ARBA00023136"/>
    </source>
</evidence>
<keyword evidence="7 9" id="KW-1133">Transmembrane helix</keyword>
<keyword evidence="6" id="KW-0653">Protein transport</keyword>
<reference evidence="11 12" key="1">
    <citation type="journal article" date="2015" name="Appl. Environ. Microbiol.">
        <title>Aerobic and Anaerobic Thiosulfate Oxidation by a Cold-Adapted, Subglacial Chemoautotroph.</title>
        <authorList>
            <person name="Harrold Z.R."/>
            <person name="Skidmore M.L."/>
            <person name="Hamilton T.L."/>
            <person name="Desch L."/>
            <person name="Amada K."/>
            <person name="van Gelder W."/>
            <person name="Glover K."/>
            <person name="Roden E.E."/>
            <person name="Boyd E.S."/>
        </authorList>
    </citation>
    <scope>NUCLEOTIDE SEQUENCE [LARGE SCALE GENOMIC DNA]</scope>
    <source>
        <strain evidence="11 12">RG</strain>
    </source>
</reference>
<accession>A0A119CW54</accession>
<dbReference type="InterPro" id="IPR035906">
    <property type="entry name" value="MetI-like_sf"/>
</dbReference>
<evidence type="ECO:0000313" key="11">
    <source>
        <dbReference type="EMBL" id="KVW96134.1"/>
    </source>
</evidence>
<gene>
    <name evidence="11" type="ORF">ABW22_08895</name>
</gene>
<evidence type="ECO:0000313" key="12">
    <source>
        <dbReference type="Proteomes" id="UP000064243"/>
    </source>
</evidence>
<feature type="transmembrane region" description="Helical" evidence="9">
    <location>
        <begin position="201"/>
        <end position="226"/>
    </location>
</feature>
<organism evidence="11 12">
    <name type="scientific">Thiobacillus denitrificans</name>
    <dbReference type="NCBI Taxonomy" id="36861"/>
    <lineage>
        <taxon>Bacteria</taxon>
        <taxon>Pseudomonadati</taxon>
        <taxon>Pseudomonadota</taxon>
        <taxon>Betaproteobacteria</taxon>
        <taxon>Nitrosomonadales</taxon>
        <taxon>Thiobacillaceae</taxon>
        <taxon>Thiobacillus</taxon>
    </lineage>
</organism>
<keyword evidence="4 9" id="KW-0812">Transmembrane</keyword>
<feature type="transmembrane region" description="Helical" evidence="9">
    <location>
        <begin position="153"/>
        <end position="174"/>
    </location>
</feature>
<evidence type="ECO:0000256" key="2">
    <source>
        <dbReference type="ARBA" id="ARBA00022448"/>
    </source>
</evidence>
<dbReference type="InterPro" id="IPR050366">
    <property type="entry name" value="BP-dependent_transpt_permease"/>
</dbReference>
<feature type="transmembrane region" description="Helical" evidence="9">
    <location>
        <begin position="283"/>
        <end position="306"/>
    </location>
</feature>
<sequence>MTIHPVILWTDALIFALLAAVLVLVWLIRRQEHLRAPWRVVAQRPMAMGAALVLGVFVSIGLLDSLHYRAQLPDSPADAPQYSVEVLSVFDALVDGLRARQEKTYSAPLAMQLYAKEFVQRDGVTVRDSSRLQHGGAHLAQADARLPDITRRALAGAAQGALASLLVFAGLAVWQARRMQTSPGAWLAAWRGGRLDWPARTVVLMVATMLMLGGVMMQLAAGYHVFGTDKVGQDVLYISLKSIRTGLVIGTLTTLVTLPLAIGFGIAAGYFRGWVDDVIQYVYTVLNSIPGVLLIAAAVLIVQVYIESNPDIFDTAAARADIRLLALCLIMGVTSWTGLARLLRGESLKLRTLDYVEAARAFGVSNARIISRHIFPNVFHLVLIAIVLDFSGLVLAEAVLSYIGVGVDPAMYSWGNMINGARLELAREPVVWWQLGAAFAFMFTLVLAANLFADGVRDAFDPRLGGRR</sequence>
<dbReference type="OrthoDB" id="9783218at2"/>
<feature type="transmembrane region" description="Helical" evidence="9">
    <location>
        <begin position="431"/>
        <end position="453"/>
    </location>
</feature>